<dbReference type="Proteomes" id="UP000252519">
    <property type="component" value="Unassembled WGS sequence"/>
</dbReference>
<dbReference type="SUPFAM" id="SSF55753">
    <property type="entry name" value="Actin depolymerizing proteins"/>
    <property type="match status" value="1"/>
</dbReference>
<dbReference type="GO" id="GO:0071944">
    <property type="term" value="C:cell periphery"/>
    <property type="evidence" value="ECO:0007669"/>
    <property type="project" value="UniProtKB-ARBA"/>
</dbReference>
<dbReference type="Gene3D" id="3.40.20.10">
    <property type="entry name" value="Severin"/>
    <property type="match status" value="1"/>
</dbReference>
<keyword evidence="8" id="KW-1185">Reference proteome</keyword>
<dbReference type="PROSITE" id="PS51263">
    <property type="entry name" value="ADF_H"/>
    <property type="match status" value="1"/>
</dbReference>
<evidence type="ECO:0000256" key="5">
    <source>
        <dbReference type="ARBA" id="ARBA00023242"/>
    </source>
</evidence>
<keyword evidence="4" id="KW-0963">Cytoplasm</keyword>
<dbReference type="GO" id="GO:0005634">
    <property type="term" value="C:nucleus"/>
    <property type="evidence" value="ECO:0007669"/>
    <property type="project" value="UniProtKB-SubCell"/>
</dbReference>
<comment type="caution">
    <text evidence="7">The sequence shown here is derived from an EMBL/GenBank/DDBJ whole genome shotgun (WGS) entry which is preliminary data.</text>
</comment>
<evidence type="ECO:0000313" key="8">
    <source>
        <dbReference type="Proteomes" id="UP000252519"/>
    </source>
</evidence>
<dbReference type="CDD" id="cd11283">
    <property type="entry name" value="ADF_GMF-beta_like"/>
    <property type="match status" value="1"/>
</dbReference>
<dbReference type="InterPro" id="IPR011171">
    <property type="entry name" value="GMF"/>
</dbReference>
<gene>
    <name evidence="7" type="ORF">ANCCAN_18311</name>
</gene>
<dbReference type="InterPro" id="IPR029006">
    <property type="entry name" value="ADF-H/Gelsolin-like_dom_sf"/>
</dbReference>
<dbReference type="Gene3D" id="2.120.10.80">
    <property type="entry name" value="Kelch-type beta propeller"/>
    <property type="match status" value="1"/>
</dbReference>
<dbReference type="GO" id="GO:0019005">
    <property type="term" value="C:SCF ubiquitin ligase complex"/>
    <property type="evidence" value="ECO:0007669"/>
    <property type="project" value="TreeGrafter"/>
</dbReference>
<evidence type="ECO:0000256" key="3">
    <source>
        <dbReference type="ARBA" id="ARBA00010055"/>
    </source>
</evidence>
<dbReference type="SMART" id="SM00102">
    <property type="entry name" value="ADF"/>
    <property type="match status" value="1"/>
</dbReference>
<dbReference type="OrthoDB" id="3919494at2759"/>
<dbReference type="InterPro" id="IPR015915">
    <property type="entry name" value="Kelch-typ_b-propeller"/>
</dbReference>
<evidence type="ECO:0000313" key="7">
    <source>
        <dbReference type="EMBL" id="RCN35823.1"/>
    </source>
</evidence>
<dbReference type="FunFam" id="3.40.20.10:FF:000026">
    <property type="entry name" value="Glia maturation factor"/>
    <property type="match status" value="1"/>
</dbReference>
<dbReference type="EMBL" id="JOJR01000622">
    <property type="protein sequence ID" value="RCN35823.1"/>
    <property type="molecule type" value="Genomic_DNA"/>
</dbReference>
<evidence type="ECO:0000256" key="2">
    <source>
        <dbReference type="ARBA" id="ARBA00004496"/>
    </source>
</evidence>
<feature type="domain" description="ADF-H" evidence="6">
    <location>
        <begin position="655"/>
        <end position="811"/>
    </location>
</feature>
<dbReference type="AlphaFoldDB" id="A0A368FUI7"/>
<organism evidence="7 8">
    <name type="scientific">Ancylostoma caninum</name>
    <name type="common">Dog hookworm</name>
    <dbReference type="NCBI Taxonomy" id="29170"/>
    <lineage>
        <taxon>Eukaryota</taxon>
        <taxon>Metazoa</taxon>
        <taxon>Ecdysozoa</taxon>
        <taxon>Nematoda</taxon>
        <taxon>Chromadorea</taxon>
        <taxon>Rhabditida</taxon>
        <taxon>Rhabditina</taxon>
        <taxon>Rhabditomorpha</taxon>
        <taxon>Strongyloidea</taxon>
        <taxon>Ancylostomatidae</taxon>
        <taxon>Ancylostomatinae</taxon>
        <taxon>Ancylostoma</taxon>
    </lineage>
</organism>
<dbReference type="GO" id="GO:0003779">
    <property type="term" value="F:actin binding"/>
    <property type="evidence" value="ECO:0007669"/>
    <property type="project" value="InterPro"/>
</dbReference>
<dbReference type="GO" id="GO:0071846">
    <property type="term" value="P:actin filament debranching"/>
    <property type="evidence" value="ECO:0007669"/>
    <property type="project" value="InterPro"/>
</dbReference>
<dbReference type="SUPFAM" id="SSF117281">
    <property type="entry name" value="Kelch motif"/>
    <property type="match status" value="1"/>
</dbReference>
<evidence type="ECO:0000256" key="1">
    <source>
        <dbReference type="ARBA" id="ARBA00004123"/>
    </source>
</evidence>
<comment type="subcellular location">
    <subcellularLocation>
        <location evidence="2">Cytoplasm</location>
    </subcellularLocation>
    <subcellularLocation>
        <location evidence="1">Nucleus</location>
    </subcellularLocation>
</comment>
<dbReference type="GO" id="GO:0005737">
    <property type="term" value="C:cytoplasm"/>
    <property type="evidence" value="ECO:0007669"/>
    <property type="project" value="UniProtKB-SubCell"/>
</dbReference>
<dbReference type="STRING" id="29170.A0A368FUI7"/>
<dbReference type="GO" id="GO:0071933">
    <property type="term" value="F:Arp2/3 complex binding"/>
    <property type="evidence" value="ECO:0007669"/>
    <property type="project" value="InterPro"/>
</dbReference>
<proteinExistence type="inferred from homology"/>
<evidence type="ECO:0000259" key="6">
    <source>
        <dbReference type="PROSITE" id="PS51263"/>
    </source>
</evidence>
<dbReference type="InterPro" id="IPR052821">
    <property type="entry name" value="F-box_only_SRC"/>
</dbReference>
<reference evidence="7 8" key="1">
    <citation type="submission" date="2014-10" db="EMBL/GenBank/DDBJ databases">
        <title>Draft genome of the hookworm Ancylostoma caninum.</title>
        <authorList>
            <person name="Mitreva M."/>
        </authorList>
    </citation>
    <scope>NUCLEOTIDE SEQUENCE [LARGE SCALE GENOMIC DNA]</scope>
    <source>
        <strain evidence="7 8">Baltimore</strain>
    </source>
</reference>
<dbReference type="InterPro" id="IPR002108">
    <property type="entry name" value="ADF-H"/>
</dbReference>
<name>A0A368FUI7_ANCCA</name>
<keyword evidence="5" id="KW-0539">Nucleus</keyword>
<dbReference type="Pfam" id="PF24681">
    <property type="entry name" value="Kelch_KLHDC2_KLHL20_DRC7"/>
    <property type="match status" value="1"/>
</dbReference>
<comment type="similarity">
    <text evidence="3">Belongs to the actin-binding proteins ADF family. GMF subfamily.</text>
</comment>
<protein>
    <submittedName>
        <fullName evidence="7">Kelch repeat protein</fullName>
    </submittedName>
</protein>
<accession>A0A368FUI7</accession>
<dbReference type="GO" id="GO:1990756">
    <property type="term" value="F:ubiquitin-like ligase-substrate adaptor activity"/>
    <property type="evidence" value="ECO:0007669"/>
    <property type="project" value="TreeGrafter"/>
</dbReference>
<dbReference type="PANTHER" id="PTHR46432">
    <property type="entry name" value="F-BOX ONLY PROTEIN 42"/>
    <property type="match status" value="1"/>
</dbReference>
<sequence>MAPRGLHSMAYHEKECAMYAFGGEAPDWRLQGDACGPASFNDLWRLDMTSLKWSRVVVKSSPYPLPKYLCSMVVYKDELLIYGGCRPLPRHGSAMHLNEMHIFNTKKRAYRILVTTNDGPNLAGHASCMHGDLFIVHGGVVSTCEVSYRVSVLDMVTKRWFNAPLPGFPTVLHYLATSHIPSFMVGSSSLVVLREGCLLATGENMRDDLPENTSILFIFDPKDPEGVEWQYKLIPGIGRWWPPVGLSPPPSNRNFGGIAVMRCDRLIRLISLGMPQKGSKDSRCNITYDSVQKRSTNFIKHVRCILEAEMSRREQVRRYCRENDEGEAERSAKLSEIIENDGIKCTLGHCYLSTLEAQNCKEARFATKPRTMDLVTVAVTLNPQAESQRSTPLDEVDVAELKLRLRTMIAQLHMKYYSTRPDVLLSPNLPSRNSSFRRMVAFTADIPIGQDVDPMRDLNRIEWIPQSVQYGGPPETRKYCLVAARGEVVVHGGSVHFGDGMGMMGYTYLMSPVATQPTMATPITNGNSCSRFDFNVLVIQLHAICFISDLYFFHSYDIAATHPKRVVFVEIESDMFSMLINLPASGVYTLSSCSVHLFMVYFIEGWVQFSLDVSAFDSCSRYEFSHYEFWPFYHCSKTSCSGGCGSIYLNVMSGTLMICGIPEDLKKNLRSFRFSKSTSMNVLILKVDRETQQMILDESMERLEVSSVLTVSLSFSSSVTLTDCSIDDVREELPHQQPRFLLISYALRHADGRVSYPMCLVFYSPPGCSPELQMMYAGSRNNLVQECELTKNFEIRDSEELTKEYLDSKLG</sequence>
<evidence type="ECO:0000256" key="4">
    <source>
        <dbReference type="ARBA" id="ARBA00022490"/>
    </source>
</evidence>
<dbReference type="Pfam" id="PF00241">
    <property type="entry name" value="Cofilin_ADF"/>
    <property type="match status" value="1"/>
</dbReference>
<dbReference type="PANTHER" id="PTHR46432:SF1">
    <property type="entry name" value="F-BOX ONLY PROTEIN 42"/>
    <property type="match status" value="1"/>
</dbReference>